<organism evidence="1 2">
    <name type="scientific">Psychroserpens algicola</name>
    <dbReference type="NCBI Taxonomy" id="1719034"/>
    <lineage>
        <taxon>Bacteria</taxon>
        <taxon>Pseudomonadati</taxon>
        <taxon>Bacteroidota</taxon>
        <taxon>Flavobacteriia</taxon>
        <taxon>Flavobacteriales</taxon>
        <taxon>Flavobacteriaceae</taxon>
        <taxon>Psychroserpens</taxon>
    </lineage>
</organism>
<sequence>MPVQISGWIEFSPYENSDHRKEDSSWISWMELGSVIEFNDEINWILIGNPKDFYNDDPKFKPIAKERGFPKNPDVHLKTDINNIIAFEKKHGKDEIFGFSYFYFSEVENINWNEKYKITSKNSDWIKLFELIKMFKEIKSLNSDQIRITTWYNY</sequence>
<dbReference type="RefSeq" id="WP_248414036.1">
    <property type="nucleotide sequence ID" value="NZ_JALPQF010000046.1"/>
</dbReference>
<protein>
    <submittedName>
        <fullName evidence="1">Uncharacterized protein</fullName>
    </submittedName>
</protein>
<gene>
    <name evidence="1" type="ORF">MUY34_16975</name>
</gene>
<dbReference type="EMBL" id="JALPQF010000046">
    <property type="protein sequence ID" value="MCK8482320.1"/>
    <property type="molecule type" value="Genomic_DNA"/>
</dbReference>
<comment type="caution">
    <text evidence="1">The sequence shown here is derived from an EMBL/GenBank/DDBJ whole genome shotgun (WGS) entry which is preliminary data.</text>
</comment>
<keyword evidence="2" id="KW-1185">Reference proteome</keyword>
<evidence type="ECO:0000313" key="2">
    <source>
        <dbReference type="Proteomes" id="UP001203687"/>
    </source>
</evidence>
<proteinExistence type="predicted"/>
<reference evidence="1" key="1">
    <citation type="submission" date="2022-04" db="EMBL/GenBank/DDBJ databases">
        <authorList>
            <person name="Ren T."/>
        </authorList>
    </citation>
    <scope>NUCLEOTIDE SEQUENCE</scope>
    <source>
        <strain evidence="1">F63249</strain>
    </source>
</reference>
<evidence type="ECO:0000313" key="1">
    <source>
        <dbReference type="EMBL" id="MCK8482320.1"/>
    </source>
</evidence>
<name>A0ABT0HEN0_9FLAO</name>
<dbReference type="Proteomes" id="UP001203687">
    <property type="component" value="Unassembled WGS sequence"/>
</dbReference>
<accession>A0ABT0HEN0</accession>